<dbReference type="Gene3D" id="3.40.50.620">
    <property type="entry name" value="HUPs"/>
    <property type="match status" value="1"/>
</dbReference>
<evidence type="ECO:0000259" key="2">
    <source>
        <dbReference type="Pfam" id="PF00582"/>
    </source>
</evidence>
<dbReference type="PANTHER" id="PTHR46268">
    <property type="entry name" value="STRESS RESPONSE PROTEIN NHAX"/>
    <property type="match status" value="1"/>
</dbReference>
<evidence type="ECO:0000256" key="1">
    <source>
        <dbReference type="ARBA" id="ARBA00008791"/>
    </source>
</evidence>
<protein>
    <submittedName>
        <fullName evidence="3">Universal stress protein</fullName>
    </submittedName>
</protein>
<dbReference type="AlphaFoldDB" id="A0A931HRA4"/>
<evidence type="ECO:0000313" key="3">
    <source>
        <dbReference type="EMBL" id="MBH0228665.1"/>
    </source>
</evidence>
<dbReference type="CDD" id="cd00293">
    <property type="entry name" value="USP-like"/>
    <property type="match status" value="1"/>
</dbReference>
<sequence length="139" mass="15406">MYKNILLAADGSEHSVRTAERAAELALLQGDGEVTIIYVIDREQAKSDVLSEGDQGMVDQLRHKRLSPIEELLEERNVPYHVEIQHGEPGPSIVQHANENEFDIVIIGSRGLNTLQEMVLGSVSHKVAKRANCPVMIVK</sequence>
<dbReference type="Proteomes" id="UP000614490">
    <property type="component" value="Unassembled WGS sequence"/>
</dbReference>
<dbReference type="PANTHER" id="PTHR46268:SF6">
    <property type="entry name" value="UNIVERSAL STRESS PROTEIN UP12"/>
    <property type="match status" value="1"/>
</dbReference>
<dbReference type="InterPro" id="IPR014729">
    <property type="entry name" value="Rossmann-like_a/b/a_fold"/>
</dbReference>
<comment type="caution">
    <text evidence="3">The sequence shown here is derived from an EMBL/GenBank/DDBJ whole genome shotgun (WGS) entry which is preliminary data.</text>
</comment>
<organism evidence="3 4">
    <name type="scientific">Halobacillus yeomjeoni</name>
    <dbReference type="NCBI Taxonomy" id="311194"/>
    <lineage>
        <taxon>Bacteria</taxon>
        <taxon>Bacillati</taxon>
        <taxon>Bacillota</taxon>
        <taxon>Bacilli</taxon>
        <taxon>Bacillales</taxon>
        <taxon>Bacillaceae</taxon>
        <taxon>Halobacillus</taxon>
    </lineage>
</organism>
<comment type="similarity">
    <text evidence="1">Belongs to the universal stress protein A family.</text>
</comment>
<dbReference type="EMBL" id="JADZSC010000001">
    <property type="protein sequence ID" value="MBH0228665.1"/>
    <property type="molecule type" value="Genomic_DNA"/>
</dbReference>
<name>A0A931HRA4_9BACI</name>
<dbReference type="InterPro" id="IPR006015">
    <property type="entry name" value="Universal_stress_UspA"/>
</dbReference>
<dbReference type="InterPro" id="IPR006016">
    <property type="entry name" value="UspA"/>
</dbReference>
<keyword evidence="4" id="KW-1185">Reference proteome</keyword>
<dbReference type="SUPFAM" id="SSF52402">
    <property type="entry name" value="Adenine nucleotide alpha hydrolases-like"/>
    <property type="match status" value="1"/>
</dbReference>
<feature type="domain" description="UspA" evidence="2">
    <location>
        <begin position="1"/>
        <end position="139"/>
    </location>
</feature>
<dbReference type="Pfam" id="PF00582">
    <property type="entry name" value="Usp"/>
    <property type="match status" value="1"/>
</dbReference>
<dbReference type="PRINTS" id="PR01438">
    <property type="entry name" value="UNVRSLSTRESS"/>
</dbReference>
<gene>
    <name evidence="3" type="ORF">H0267_00450</name>
</gene>
<proteinExistence type="inferred from homology"/>
<accession>A0A931HRA4</accession>
<reference evidence="3 4" key="1">
    <citation type="journal article" date="2005" name="Int. J. Syst. Evol. Microbiol.">
        <title>Halobacillus yeomjeoni sp. nov., isolated from a marine solar saltern in Korea.</title>
        <authorList>
            <person name="Yoon J.H."/>
            <person name="Kang S.J."/>
            <person name="Lee C.H."/>
            <person name="Oh H.W."/>
            <person name="Oh T.K."/>
        </authorList>
    </citation>
    <scope>NUCLEOTIDE SEQUENCE [LARGE SCALE GENOMIC DNA]</scope>
    <source>
        <strain evidence="3 4">KCTC 3957</strain>
    </source>
</reference>
<evidence type="ECO:0000313" key="4">
    <source>
        <dbReference type="Proteomes" id="UP000614490"/>
    </source>
</evidence>
<dbReference type="RefSeq" id="WP_197315319.1">
    <property type="nucleotide sequence ID" value="NZ_JADZSC010000001.1"/>
</dbReference>